<name>M8B6F4_AEGTA</name>
<dbReference type="Pfam" id="PF13968">
    <property type="entry name" value="DUF4220"/>
    <property type="match status" value="1"/>
</dbReference>
<dbReference type="PANTHER" id="PTHR31325">
    <property type="entry name" value="OS01G0798800 PROTEIN-RELATED"/>
    <property type="match status" value="1"/>
</dbReference>
<sequence length="423" mass="47294">MPGRPVWPGLLPCLRPHLLCLRPCHASRGRSRVRGERWVSLLAGIRRRHASSALRLLLWLLYLVADSTAIYTLGHLSITSSRNSQQAQHQLAVFWAPFLLLHLGGQDNITAYALEDNRLWLRHLFTLLVQALAAAFVIYKYVADGTAAGAGRTTAMTLLLADILVFIVGVLKYGERTWALKCGNMADIESTVLSSRHHTYKSFFSKDLRFPFPRGTRVGNSLECQRHDDDDEEFLLAAHCLLHMCKSLFTGVLVTTTSFQLATIALHTHSFKADLFKLVELELSLMYDIIYTKASVIHTWYGYCIRLASLLATLSAFLQFSSTHGYGAADVAITYILLVGALVVEIVSLCKAAGSTWMCALLYCLGWGQPLSLLKSLRRHVRAARKRRWSGSIGQFNIFDVCTRDTSKIASRVASKIVRDNHD</sequence>
<organism evidence="1">
    <name type="scientific">Aegilops tauschii</name>
    <name type="common">Tausch's goatgrass</name>
    <name type="synonym">Aegilops squarrosa</name>
    <dbReference type="NCBI Taxonomy" id="37682"/>
    <lineage>
        <taxon>Eukaryota</taxon>
        <taxon>Viridiplantae</taxon>
        <taxon>Streptophyta</taxon>
        <taxon>Embryophyta</taxon>
        <taxon>Tracheophyta</taxon>
        <taxon>Spermatophyta</taxon>
        <taxon>Magnoliopsida</taxon>
        <taxon>Liliopsida</taxon>
        <taxon>Poales</taxon>
        <taxon>Poaceae</taxon>
        <taxon>BOP clade</taxon>
        <taxon>Pooideae</taxon>
        <taxon>Triticodae</taxon>
        <taxon>Triticeae</taxon>
        <taxon>Triticinae</taxon>
        <taxon>Aegilops</taxon>
    </lineage>
</organism>
<accession>M8B6F4</accession>
<dbReference type="InterPro" id="IPR025315">
    <property type="entry name" value="DUF4220"/>
</dbReference>
<protein>
    <submittedName>
        <fullName evidence="1">Uncharacterized protein</fullName>
    </submittedName>
</protein>
<dbReference type="AlphaFoldDB" id="M8B6F4"/>
<reference evidence="1" key="1">
    <citation type="submission" date="2015-06" db="UniProtKB">
        <authorList>
            <consortium name="EnsemblPlants"/>
        </authorList>
    </citation>
    <scope>IDENTIFICATION</scope>
</reference>
<proteinExistence type="predicted"/>
<evidence type="ECO:0000313" key="1">
    <source>
        <dbReference type="EnsemblPlants" id="EMT12317"/>
    </source>
</evidence>
<dbReference type="EnsemblPlants" id="EMT12317">
    <property type="protein sequence ID" value="EMT12317"/>
    <property type="gene ID" value="F775_33107"/>
</dbReference>